<keyword evidence="1" id="KW-1133">Transmembrane helix</keyword>
<comment type="caution">
    <text evidence="2">The sequence shown here is derived from an EMBL/GenBank/DDBJ whole genome shotgun (WGS) entry which is preliminary data.</text>
</comment>
<proteinExistence type="predicted"/>
<evidence type="ECO:0000313" key="2">
    <source>
        <dbReference type="EMBL" id="MFG6078180.1"/>
    </source>
</evidence>
<dbReference type="Proteomes" id="UP001605250">
    <property type="component" value="Unassembled WGS sequence"/>
</dbReference>
<keyword evidence="1" id="KW-0472">Membrane</keyword>
<name>A0ABW7CQT4_9GAMM</name>
<protein>
    <submittedName>
        <fullName evidence="2">Uncharacterized protein</fullName>
    </submittedName>
</protein>
<keyword evidence="1" id="KW-0812">Transmembrane</keyword>
<evidence type="ECO:0000256" key="1">
    <source>
        <dbReference type="SAM" id="Phobius"/>
    </source>
</evidence>
<dbReference type="EMBL" id="JBGCUC010000018">
    <property type="protein sequence ID" value="MFG6078180.1"/>
    <property type="molecule type" value="Genomic_DNA"/>
</dbReference>
<sequence>MMLVPEGEVKWCTAFFSLSLSRPNLVWGCCEFIVNEHKREIAKSKVVCCFKKMSVFASFNGIFLRLLAFVFHFMLQFVNNTRAGIAGKCYKHQVCAEKRGSLRRSRFVAGLGGPLYIQSEHRCEPQRVGQCRSRRVCNINALRLGEVIYDVI</sequence>
<evidence type="ECO:0000313" key="3">
    <source>
        <dbReference type="Proteomes" id="UP001605250"/>
    </source>
</evidence>
<keyword evidence="3" id="KW-1185">Reference proteome</keyword>
<reference evidence="2 3" key="1">
    <citation type="submission" date="2024-07" db="EMBL/GenBank/DDBJ databases">
        <title>Novel bacterial strain Erwinia sp. OPT-41 promoting growth of various crops.</title>
        <authorList>
            <person name="Egorshina A."/>
            <person name="Lukyantsev M.A."/>
            <person name="Golubev S.N."/>
            <person name="Muratova A.Y."/>
            <person name="Bulygina E.A."/>
        </authorList>
    </citation>
    <scope>NUCLEOTIDE SEQUENCE [LARGE SCALE GENOMIC DNA]</scope>
    <source>
        <strain evidence="2 3">OPT-41</strain>
    </source>
</reference>
<dbReference type="RefSeq" id="WP_253457091.1">
    <property type="nucleotide sequence ID" value="NZ_JBGCUC010000018.1"/>
</dbReference>
<accession>A0ABW7CQT4</accession>
<feature type="transmembrane region" description="Helical" evidence="1">
    <location>
        <begin position="53"/>
        <end position="75"/>
    </location>
</feature>
<organism evidence="2 3">
    <name type="scientific">Erwinia plantamica</name>
    <dbReference type="NCBI Taxonomy" id="3237104"/>
    <lineage>
        <taxon>Bacteria</taxon>
        <taxon>Pseudomonadati</taxon>
        <taxon>Pseudomonadota</taxon>
        <taxon>Gammaproteobacteria</taxon>
        <taxon>Enterobacterales</taxon>
        <taxon>Erwiniaceae</taxon>
        <taxon>Erwinia</taxon>
    </lineage>
</organism>
<gene>
    <name evidence="2" type="ORF">AB3U87_17640</name>
</gene>